<dbReference type="Proteomes" id="UP000176511">
    <property type="component" value="Unassembled WGS sequence"/>
</dbReference>
<dbReference type="GO" id="GO:0003824">
    <property type="term" value="F:catalytic activity"/>
    <property type="evidence" value="ECO:0007669"/>
    <property type="project" value="InterPro"/>
</dbReference>
<evidence type="ECO:0000259" key="1">
    <source>
        <dbReference type="Pfam" id="PF03372"/>
    </source>
</evidence>
<gene>
    <name evidence="2" type="ORF">A3C87_03140</name>
</gene>
<feature type="domain" description="Endonuclease/exonuclease/phosphatase" evidence="1">
    <location>
        <begin position="7"/>
        <end position="167"/>
    </location>
</feature>
<dbReference type="AlphaFoldDB" id="A0A1F6DIG9"/>
<dbReference type="EMBL" id="MFLE01000025">
    <property type="protein sequence ID" value="OGG61120.1"/>
    <property type="molecule type" value="Genomic_DNA"/>
</dbReference>
<dbReference type="SUPFAM" id="SSF56219">
    <property type="entry name" value="DNase I-like"/>
    <property type="match status" value="1"/>
</dbReference>
<dbReference type="InterPro" id="IPR036691">
    <property type="entry name" value="Endo/exonu/phosph_ase_sf"/>
</dbReference>
<comment type="caution">
    <text evidence="2">The sequence shown here is derived from an EMBL/GenBank/DDBJ whole genome shotgun (WGS) entry which is preliminary data.</text>
</comment>
<evidence type="ECO:0000313" key="2">
    <source>
        <dbReference type="EMBL" id="OGG61120.1"/>
    </source>
</evidence>
<reference evidence="2 3" key="1">
    <citation type="journal article" date="2016" name="Nat. Commun.">
        <title>Thousands of microbial genomes shed light on interconnected biogeochemical processes in an aquifer system.</title>
        <authorList>
            <person name="Anantharaman K."/>
            <person name="Brown C.T."/>
            <person name="Hug L.A."/>
            <person name="Sharon I."/>
            <person name="Castelle C.J."/>
            <person name="Probst A.J."/>
            <person name="Thomas B.C."/>
            <person name="Singh A."/>
            <person name="Wilkins M.J."/>
            <person name="Karaoz U."/>
            <person name="Brodie E.L."/>
            <person name="Williams K.H."/>
            <person name="Hubbard S.S."/>
            <person name="Banfield J.F."/>
        </authorList>
    </citation>
    <scope>NUCLEOTIDE SEQUENCE [LARGE SCALE GENOMIC DNA]</scope>
</reference>
<accession>A0A1F6DIG9</accession>
<protein>
    <recommendedName>
        <fullName evidence="1">Endonuclease/exonuclease/phosphatase domain-containing protein</fullName>
    </recommendedName>
</protein>
<dbReference type="InterPro" id="IPR005135">
    <property type="entry name" value="Endo/exonuclease/phosphatase"/>
</dbReference>
<dbReference type="Pfam" id="PF03372">
    <property type="entry name" value="Exo_endo_phos"/>
    <property type="match status" value="1"/>
</dbReference>
<evidence type="ECO:0000313" key="3">
    <source>
        <dbReference type="Proteomes" id="UP000176511"/>
    </source>
</evidence>
<organism evidence="2 3">
    <name type="scientific">Candidatus Kaiserbacteria bacterium RIFCSPHIGHO2_02_FULL_49_34</name>
    <dbReference type="NCBI Taxonomy" id="1798491"/>
    <lineage>
        <taxon>Bacteria</taxon>
        <taxon>Candidatus Kaiseribacteriota</taxon>
    </lineage>
</organism>
<dbReference type="Gene3D" id="3.60.10.10">
    <property type="entry name" value="Endonuclease/exonuclease/phosphatase"/>
    <property type="match status" value="1"/>
</dbReference>
<proteinExistence type="predicted"/>
<sequence>MSIRVVSLNIEGRRHLERFPAYVRTLRPEIVLLQEVPFEERFRIGELLGLQLVDFIPMARSNGLIACDVWGLGCYVSAAVDAVAVVHAYYAQFPGTPICNAPEYQVNRILQDIVLRHNNLMYKILHTHFTWTPNGLADAQQLEHYAVFQRLLAQQDSFVLFGDLNAPRGMNLVWADLAACYVDNIPQEAATTLDPVLHRVGHLPRIVDACFTHGKYTAHKVTLHAGLSDHQAVCADICA</sequence>
<name>A0A1F6DIG9_9BACT</name>